<dbReference type="Pfam" id="PF15336">
    <property type="entry name" value="Auts2"/>
    <property type="match status" value="1"/>
</dbReference>
<feature type="compositionally biased region" description="Basic and acidic residues" evidence="2">
    <location>
        <begin position="97"/>
        <end position="106"/>
    </location>
</feature>
<feature type="region of interest" description="Disordered" evidence="2">
    <location>
        <begin position="97"/>
        <end position="236"/>
    </location>
</feature>
<proteinExistence type="predicted"/>
<feature type="compositionally biased region" description="Basic and acidic residues" evidence="2">
    <location>
        <begin position="941"/>
        <end position="972"/>
    </location>
</feature>
<feature type="region of interest" description="Disordered" evidence="2">
    <location>
        <begin position="405"/>
        <end position="427"/>
    </location>
</feature>
<feature type="compositionally biased region" description="Pro residues" evidence="2">
    <location>
        <begin position="216"/>
        <end position="236"/>
    </location>
</feature>
<dbReference type="RefSeq" id="XP_018319056.1">
    <property type="nucleotide sequence ID" value="XM_018463554.2"/>
</dbReference>
<keyword evidence="3" id="KW-1185">Reference proteome</keyword>
<keyword evidence="1" id="KW-0597">Phosphoprotein</keyword>
<dbReference type="PANTHER" id="PTHR14429">
    <property type="entry name" value="FIBROSIN FAMILY MEMBER"/>
    <property type="match status" value="1"/>
</dbReference>
<dbReference type="Proteomes" id="UP000192223">
    <property type="component" value="Unplaced"/>
</dbReference>
<feature type="region of interest" description="Disordered" evidence="2">
    <location>
        <begin position="480"/>
        <end position="514"/>
    </location>
</feature>
<feature type="compositionally biased region" description="Basic and acidic residues" evidence="2">
    <location>
        <begin position="854"/>
        <end position="923"/>
    </location>
</feature>
<feature type="region of interest" description="Disordered" evidence="2">
    <location>
        <begin position="824"/>
        <end position="988"/>
    </location>
</feature>
<dbReference type="InterPro" id="IPR023246">
    <property type="entry name" value="AUTS2"/>
</dbReference>
<feature type="region of interest" description="Disordered" evidence="2">
    <location>
        <begin position="345"/>
        <end position="366"/>
    </location>
</feature>
<feature type="compositionally biased region" description="Low complexity" evidence="2">
    <location>
        <begin position="405"/>
        <end position="423"/>
    </location>
</feature>
<dbReference type="OrthoDB" id="10060000at2759"/>
<feature type="compositionally biased region" description="Basic and acidic residues" evidence="2">
    <location>
        <begin position="145"/>
        <end position="155"/>
    </location>
</feature>
<feature type="region of interest" description="Disordered" evidence="2">
    <location>
        <begin position="1"/>
        <end position="62"/>
    </location>
</feature>
<dbReference type="PANTHER" id="PTHR14429:SF22">
    <property type="entry name" value="AGAP013055-PA"/>
    <property type="match status" value="1"/>
</dbReference>
<dbReference type="AlphaFoldDB" id="A0A1W4W4I0"/>
<feature type="compositionally biased region" description="Polar residues" evidence="2">
    <location>
        <begin position="929"/>
        <end position="940"/>
    </location>
</feature>
<feature type="compositionally biased region" description="Basic and acidic residues" evidence="2">
    <location>
        <begin position="18"/>
        <end position="31"/>
    </location>
</feature>
<evidence type="ECO:0000256" key="1">
    <source>
        <dbReference type="ARBA" id="ARBA00022553"/>
    </source>
</evidence>
<feature type="region of interest" description="Disordered" evidence="2">
    <location>
        <begin position="1058"/>
        <end position="1109"/>
    </location>
</feature>
<reference evidence="4" key="1">
    <citation type="submission" date="2025-08" db="UniProtKB">
        <authorList>
            <consortium name="RefSeq"/>
        </authorList>
    </citation>
    <scope>IDENTIFICATION</scope>
    <source>
        <tissue evidence="4">Entire body</tissue>
    </source>
</reference>
<dbReference type="InParanoid" id="A0A1W4W4I0"/>
<evidence type="ECO:0000313" key="4">
    <source>
        <dbReference type="RefSeq" id="XP_018319056.1"/>
    </source>
</evidence>
<evidence type="ECO:0000256" key="2">
    <source>
        <dbReference type="SAM" id="MobiDB-lite"/>
    </source>
</evidence>
<feature type="compositionally biased region" description="Pro residues" evidence="2">
    <location>
        <begin position="496"/>
        <end position="509"/>
    </location>
</feature>
<protein>
    <submittedName>
        <fullName evidence="4">Autism susceptibility gene 2 protein isoform X1</fullName>
    </submittedName>
</protein>
<organism evidence="3 4">
    <name type="scientific">Agrilus planipennis</name>
    <name type="common">Emerald ash borer</name>
    <name type="synonym">Agrilus marcopoli</name>
    <dbReference type="NCBI Taxonomy" id="224129"/>
    <lineage>
        <taxon>Eukaryota</taxon>
        <taxon>Metazoa</taxon>
        <taxon>Ecdysozoa</taxon>
        <taxon>Arthropoda</taxon>
        <taxon>Hexapoda</taxon>
        <taxon>Insecta</taxon>
        <taxon>Pterygota</taxon>
        <taxon>Neoptera</taxon>
        <taxon>Endopterygota</taxon>
        <taxon>Coleoptera</taxon>
        <taxon>Polyphaga</taxon>
        <taxon>Elateriformia</taxon>
        <taxon>Buprestoidea</taxon>
        <taxon>Buprestidae</taxon>
        <taxon>Agrilinae</taxon>
        <taxon>Agrilus</taxon>
    </lineage>
</organism>
<evidence type="ECO:0000313" key="3">
    <source>
        <dbReference type="Proteomes" id="UP000192223"/>
    </source>
</evidence>
<dbReference type="GeneID" id="108732644"/>
<gene>
    <name evidence="4" type="primary">LOC108732644</name>
</gene>
<accession>A0A1W4W4I0</accession>
<dbReference type="KEGG" id="apln:108732644"/>
<feature type="compositionally biased region" description="Basic residues" evidence="2">
    <location>
        <begin position="8"/>
        <end position="17"/>
    </location>
</feature>
<dbReference type="STRING" id="224129.A0A1W4W4I0"/>
<sequence length="1109" mass="121305">MDVEVKQRNRRRKRAQRMQRESKANSKHPADSGEEDSESAVLREKPQRPPARRKKSKEPIVEEDIIDGFSILAFRTYDDLESVIKLASKDIKRLLEDKTPRVEHHPRPQISHHISSHQHVHLDAGTSDDSGRASERLTGSSLPPRDADSSRDRLSDTSSRCSSGKGYICDSEGDDDKGSDDSSVIFDSAPASRKHEFPGALPPSLPPTNGASNSPVPAPTPPNLPTPSPAPAQQPPVPVAAAIVPPISAATACKTVTPMTATPETAAIPMTATTMPQAAAATPVAHHPLSAAPPPALGRTESPAVATSANLAAAAPTQHTAASTGGHFNQSTPYQPLYAPYATTTSVSYPSRSPPPPPTITDRPAIVTPTTSVTPTAIPTTLHHPAVAVVTCVVVTAVVSNVAVSSSTPSSGTSLTSSVTSSANHRDVIVCRSSPKVHSPARERESYSNVTSLSRSSVVTAPLTCPPSITTASSSSLITMGGKPPWSGSVTSQLSPVPPRPAHPPPPAPVHSSFPQPMFAAPLPPTVTRASPLTSSLSNQPPPNPFSAESLFQTNQTDMLRRELDNRFLAAQDRTLNVGPPPYLRTEMHQHQHHHTHVHQHTTSILPPPPTASTLFPSPIFKDIPKLGGIDSPFYRQNLGLPSYPSYSPSLLHPGLTGPTPFMPPNHVQSFQPKPRLPLDPTKSKTMKTGKWNAMHVRIAWEVYHHQQKEAKGAGAVKPDLLRTPSHLFPPSAASALSRPHDLAFPPTLAGHRPSPYDQHHPGSIFGSAASHLGRSAISPFARYGSAAGFNSGSSAFLVSSRELSMGPLHDPWRGLQRTVPTFHHPSVNALPPTVSGLAPPAPWTLKPDPVLEQQREREERERAERERLRREREERERREREEKQRKLEQQQQEQRERERREKERREMERRELERQQERERMLHQQRLVESSKQLMSSSVMRDRSPLRNGTLDHHGDIRVKEEPRIKEEDRYNPYARPSHNPMTSTHLPSVMDRSRVLPPTIPPPYAPGPPTTAHWPPHSADPYYRAYEPLRYNPLMDAAIRAEEERAKLFGMYPPPAPPANLRPKDPGGLMHLRAMPGPGPPLTVTAAHKMCNTAPPPNDIHKKEEPR</sequence>
<feature type="region of interest" description="Disordered" evidence="2">
    <location>
        <begin position="731"/>
        <end position="763"/>
    </location>
</feature>
<name>A0A1W4W4I0_AGRPL</name>